<proteinExistence type="predicted"/>
<feature type="region of interest" description="Disordered" evidence="1">
    <location>
        <begin position="66"/>
        <end position="91"/>
    </location>
</feature>
<evidence type="ECO:0000313" key="3">
    <source>
        <dbReference type="Proteomes" id="UP001208567"/>
    </source>
</evidence>
<evidence type="ECO:0000256" key="1">
    <source>
        <dbReference type="SAM" id="MobiDB-lite"/>
    </source>
</evidence>
<keyword evidence="3" id="KW-1185">Reference proteome</keyword>
<dbReference type="InterPro" id="IPR012851">
    <property type="entry name" value="Spore_coat_CotF-like"/>
</dbReference>
<organism evidence="2 3">
    <name type="scientific">Clostridium omnivorum</name>
    <dbReference type="NCBI Taxonomy" id="1604902"/>
    <lineage>
        <taxon>Bacteria</taxon>
        <taxon>Bacillati</taxon>
        <taxon>Bacillota</taxon>
        <taxon>Clostridia</taxon>
        <taxon>Eubacteriales</taxon>
        <taxon>Clostridiaceae</taxon>
        <taxon>Clostridium</taxon>
    </lineage>
</organism>
<evidence type="ECO:0008006" key="4">
    <source>
        <dbReference type="Google" id="ProtNLM"/>
    </source>
</evidence>
<dbReference type="Pfam" id="PF07875">
    <property type="entry name" value="Coat_F"/>
    <property type="match status" value="1"/>
</dbReference>
<dbReference type="RefSeq" id="WP_264850830.1">
    <property type="nucleotide sequence ID" value="NZ_BRXR01000001.1"/>
</dbReference>
<protein>
    <recommendedName>
        <fullName evidence="4">Spore coat protein</fullName>
    </recommendedName>
</protein>
<name>A0ABQ5N8T6_9CLOT</name>
<dbReference type="EMBL" id="BRXR01000001">
    <property type="protein sequence ID" value="GLC31509.1"/>
    <property type="molecule type" value="Genomic_DNA"/>
</dbReference>
<feature type="compositionally biased region" description="Polar residues" evidence="1">
    <location>
        <begin position="75"/>
        <end position="91"/>
    </location>
</feature>
<accession>A0ABQ5N8T6</accession>
<dbReference type="Proteomes" id="UP001208567">
    <property type="component" value="Unassembled WGS sequence"/>
</dbReference>
<gene>
    <name evidence="2" type="ORF">bsdE14_29190</name>
</gene>
<comment type="caution">
    <text evidence="2">The sequence shown here is derived from an EMBL/GenBank/DDBJ whole genome shotgun (WGS) entry which is preliminary data.</text>
</comment>
<sequence>MNTTTMQEKDLMHDLLASEKQVIGAYSVGMTETSCPNLKNTLMTNYQKVQDLQSKIFNSMESKGWYTTKDAPQPDVQNAKTNATNMQNELK</sequence>
<evidence type="ECO:0000313" key="2">
    <source>
        <dbReference type="EMBL" id="GLC31509.1"/>
    </source>
</evidence>
<reference evidence="2 3" key="1">
    <citation type="journal article" date="2024" name="Int. J. Syst. Evol. Microbiol.">
        <title>Clostridium omnivorum sp. nov., isolated from anoxic soil under the treatment of reductive soil disinfestation.</title>
        <authorList>
            <person name="Ueki A."/>
            <person name="Tonouchi A."/>
            <person name="Kaku N."/>
            <person name="Honma S."/>
            <person name="Ueki K."/>
        </authorList>
    </citation>
    <scope>NUCLEOTIDE SEQUENCE [LARGE SCALE GENOMIC DNA]</scope>
    <source>
        <strain evidence="2 3">E14</strain>
    </source>
</reference>